<protein>
    <submittedName>
        <fullName evidence="7">Ribose ABC transporter permease</fullName>
    </submittedName>
</protein>
<feature type="transmembrane region" description="Helical" evidence="6">
    <location>
        <begin position="161"/>
        <end position="183"/>
    </location>
</feature>
<keyword evidence="2" id="KW-1003">Cell membrane</keyword>
<feature type="transmembrane region" description="Helical" evidence="6">
    <location>
        <begin position="293"/>
        <end position="309"/>
    </location>
</feature>
<evidence type="ECO:0000256" key="6">
    <source>
        <dbReference type="SAM" id="Phobius"/>
    </source>
</evidence>
<evidence type="ECO:0000256" key="1">
    <source>
        <dbReference type="ARBA" id="ARBA00004651"/>
    </source>
</evidence>
<comment type="subcellular location">
    <subcellularLocation>
        <location evidence="1">Cell membrane</location>
        <topology evidence="1">Multi-pass membrane protein</topology>
    </subcellularLocation>
</comment>
<dbReference type="AlphaFoldDB" id="A0A6N7VG43"/>
<proteinExistence type="predicted"/>
<evidence type="ECO:0000313" key="8">
    <source>
        <dbReference type="Proteomes" id="UP000441925"/>
    </source>
</evidence>
<dbReference type="CDD" id="cd06579">
    <property type="entry name" value="TM_PBP1_transp_AraH_like"/>
    <property type="match status" value="1"/>
</dbReference>
<accession>A0A6N7VG43</accession>
<gene>
    <name evidence="7" type="primary">rbsC</name>
    <name evidence="7" type="ORF">FYJ26_05385</name>
</gene>
<dbReference type="RefSeq" id="WP_154540407.1">
    <property type="nucleotide sequence ID" value="NZ_JAXDSU010000011.1"/>
</dbReference>
<organism evidence="7 8">
    <name type="scientific">Anaerococcus porci</name>
    <dbReference type="NCBI Taxonomy" id="2652269"/>
    <lineage>
        <taxon>Bacteria</taxon>
        <taxon>Bacillati</taxon>
        <taxon>Bacillota</taxon>
        <taxon>Tissierellia</taxon>
        <taxon>Tissierellales</taxon>
        <taxon>Peptoniphilaceae</taxon>
        <taxon>Anaerococcus</taxon>
    </lineage>
</organism>
<keyword evidence="5 6" id="KW-0472">Membrane</keyword>
<feature type="transmembrane region" description="Helical" evidence="6">
    <location>
        <begin position="44"/>
        <end position="63"/>
    </location>
</feature>
<reference evidence="7 8" key="1">
    <citation type="submission" date="2019-08" db="EMBL/GenBank/DDBJ databases">
        <title>In-depth cultivation of the pig gut microbiome towards novel bacterial diversity and tailored functional studies.</title>
        <authorList>
            <person name="Wylensek D."/>
            <person name="Hitch T.C.A."/>
            <person name="Clavel T."/>
        </authorList>
    </citation>
    <scope>NUCLEOTIDE SEQUENCE [LARGE SCALE GENOMIC DNA]</scope>
    <source>
        <strain evidence="7 8">WCA-380-WT-2B</strain>
    </source>
</reference>
<feature type="transmembrane region" description="Helical" evidence="6">
    <location>
        <begin position="92"/>
        <end position="113"/>
    </location>
</feature>
<dbReference type="InterPro" id="IPR001851">
    <property type="entry name" value="ABC_transp_permease"/>
</dbReference>
<evidence type="ECO:0000256" key="2">
    <source>
        <dbReference type="ARBA" id="ARBA00022475"/>
    </source>
</evidence>
<evidence type="ECO:0000256" key="5">
    <source>
        <dbReference type="ARBA" id="ARBA00023136"/>
    </source>
</evidence>
<dbReference type="Proteomes" id="UP000441925">
    <property type="component" value="Unassembled WGS sequence"/>
</dbReference>
<dbReference type="PANTHER" id="PTHR32196:SF72">
    <property type="entry name" value="RIBOSE IMPORT PERMEASE PROTEIN RBSC"/>
    <property type="match status" value="1"/>
</dbReference>
<keyword evidence="3 6" id="KW-0812">Transmembrane</keyword>
<evidence type="ECO:0000256" key="4">
    <source>
        <dbReference type="ARBA" id="ARBA00022989"/>
    </source>
</evidence>
<feature type="transmembrane region" description="Helical" evidence="6">
    <location>
        <begin position="214"/>
        <end position="232"/>
    </location>
</feature>
<keyword evidence="4 6" id="KW-1133">Transmembrane helix</keyword>
<feature type="transmembrane region" description="Helical" evidence="6">
    <location>
        <begin position="253"/>
        <end position="281"/>
    </location>
</feature>
<comment type="caution">
    <text evidence="7">The sequence shown here is derived from an EMBL/GenBank/DDBJ whole genome shotgun (WGS) entry which is preliminary data.</text>
</comment>
<evidence type="ECO:0000313" key="7">
    <source>
        <dbReference type="EMBL" id="MSS77851.1"/>
    </source>
</evidence>
<feature type="transmembrane region" description="Helical" evidence="6">
    <location>
        <begin position="15"/>
        <end position="32"/>
    </location>
</feature>
<dbReference type="PANTHER" id="PTHR32196">
    <property type="entry name" value="ABC TRANSPORTER PERMEASE PROTEIN YPHD-RELATED-RELATED"/>
    <property type="match status" value="1"/>
</dbReference>
<sequence length="315" mass="33511">MKEKSKSFLKSNKNVGTIIALLVLIVFVSVLNPRFIRPSNLMNLLRQLIVNGFIALGMTFVILTGGIDLSVGSMLALTSAIFAGLLASGINVFLAIFIAIALGLLLGFINGLFITKGKLAPFIVTLASMTIYRGITLVYTDGRPIPGQRDNFVFAFLGRGRVLGIPFQVILFLIVFIILSLVLNKTAFGRRVYAVGGNEKASFISGINIGKVKIIVYMISALMSVLSGLVLTSRLNSAQPTAGTSYEMDAIAAVVLGGCSMSGGQGSLFGTLIGVLILGVLNNGLNLLGVSSFYQQIVKGIVIFIAVLIDRKRSK</sequence>
<feature type="transmembrane region" description="Helical" evidence="6">
    <location>
        <begin position="119"/>
        <end position="140"/>
    </location>
</feature>
<evidence type="ECO:0000256" key="3">
    <source>
        <dbReference type="ARBA" id="ARBA00022692"/>
    </source>
</evidence>
<dbReference type="Pfam" id="PF02653">
    <property type="entry name" value="BPD_transp_2"/>
    <property type="match status" value="1"/>
</dbReference>
<name>A0A6N7VG43_9FIRM</name>
<dbReference type="GO" id="GO:0022857">
    <property type="term" value="F:transmembrane transporter activity"/>
    <property type="evidence" value="ECO:0007669"/>
    <property type="project" value="InterPro"/>
</dbReference>
<keyword evidence="8" id="KW-1185">Reference proteome</keyword>
<dbReference type="GO" id="GO:0005886">
    <property type="term" value="C:plasma membrane"/>
    <property type="evidence" value="ECO:0007669"/>
    <property type="project" value="UniProtKB-SubCell"/>
</dbReference>
<dbReference type="EMBL" id="VULQ01000005">
    <property type="protein sequence ID" value="MSS77851.1"/>
    <property type="molecule type" value="Genomic_DNA"/>
</dbReference>